<dbReference type="EMBL" id="ML119811">
    <property type="protein sequence ID" value="RPA73758.1"/>
    <property type="molecule type" value="Genomic_DNA"/>
</dbReference>
<accession>A0A3N4HML3</accession>
<dbReference type="AlphaFoldDB" id="A0A3N4HML3"/>
<keyword evidence="3" id="KW-1185">Reference proteome</keyword>
<evidence type="ECO:0000256" key="1">
    <source>
        <dbReference type="SAM" id="MobiDB-lite"/>
    </source>
</evidence>
<feature type="region of interest" description="Disordered" evidence="1">
    <location>
        <begin position="15"/>
        <end position="37"/>
    </location>
</feature>
<evidence type="ECO:0000313" key="2">
    <source>
        <dbReference type="EMBL" id="RPA73758.1"/>
    </source>
</evidence>
<name>A0A3N4HML3_ASCIM</name>
<gene>
    <name evidence="2" type="ORF">BJ508DRAFT_380917</name>
</gene>
<protein>
    <submittedName>
        <fullName evidence="2">Uncharacterized protein</fullName>
    </submittedName>
</protein>
<sequence length="341" mass="38952">MACRYRPDCEHFPKPRYSNNLQAPVQPHQPSTPTGAMEPKRTLLLLPTEILLLICAHMGHFEPYKSLIRTHSRFYHILNPIATRLTLGKHCLQSLKRLYSVDCVKTAVSIAEFICCHAPLPFEEGVRSLEDIGGMDSDGVDYRRLDLDLDVWGGSDLELTSRISFKSEDAAKRLNKQLDITNKPCKFQPWLRDKVFYTTPSKWADGFLQLMLKKEENWRSSWLDSLARYQADEQVGIPLEGMMLATMMLERWSIPKASLNSKQDPIANCKWFSPSVHYCWLEQFWSCNCAAAVHVPKSPRRPTTNLHLHALAHAVLHDLPAPDLYALTYDIIMEEMGLATG</sequence>
<proteinExistence type="predicted"/>
<reference evidence="2 3" key="1">
    <citation type="journal article" date="2018" name="Nat. Ecol. Evol.">
        <title>Pezizomycetes genomes reveal the molecular basis of ectomycorrhizal truffle lifestyle.</title>
        <authorList>
            <person name="Murat C."/>
            <person name="Payen T."/>
            <person name="Noel B."/>
            <person name="Kuo A."/>
            <person name="Morin E."/>
            <person name="Chen J."/>
            <person name="Kohler A."/>
            <person name="Krizsan K."/>
            <person name="Balestrini R."/>
            <person name="Da Silva C."/>
            <person name="Montanini B."/>
            <person name="Hainaut M."/>
            <person name="Levati E."/>
            <person name="Barry K.W."/>
            <person name="Belfiori B."/>
            <person name="Cichocki N."/>
            <person name="Clum A."/>
            <person name="Dockter R.B."/>
            <person name="Fauchery L."/>
            <person name="Guy J."/>
            <person name="Iotti M."/>
            <person name="Le Tacon F."/>
            <person name="Lindquist E.A."/>
            <person name="Lipzen A."/>
            <person name="Malagnac F."/>
            <person name="Mello A."/>
            <person name="Molinier V."/>
            <person name="Miyauchi S."/>
            <person name="Poulain J."/>
            <person name="Riccioni C."/>
            <person name="Rubini A."/>
            <person name="Sitrit Y."/>
            <person name="Splivallo R."/>
            <person name="Traeger S."/>
            <person name="Wang M."/>
            <person name="Zifcakova L."/>
            <person name="Wipf D."/>
            <person name="Zambonelli A."/>
            <person name="Paolocci F."/>
            <person name="Nowrousian M."/>
            <person name="Ottonello S."/>
            <person name="Baldrian P."/>
            <person name="Spatafora J.W."/>
            <person name="Henrissat B."/>
            <person name="Nagy L.G."/>
            <person name="Aury J.M."/>
            <person name="Wincker P."/>
            <person name="Grigoriev I.V."/>
            <person name="Bonfante P."/>
            <person name="Martin F.M."/>
        </authorList>
    </citation>
    <scope>NUCLEOTIDE SEQUENCE [LARGE SCALE GENOMIC DNA]</scope>
    <source>
        <strain evidence="2 3">RN42</strain>
    </source>
</reference>
<feature type="compositionally biased region" description="Polar residues" evidence="1">
    <location>
        <begin position="17"/>
        <end position="34"/>
    </location>
</feature>
<dbReference type="Proteomes" id="UP000275078">
    <property type="component" value="Unassembled WGS sequence"/>
</dbReference>
<organism evidence="2 3">
    <name type="scientific">Ascobolus immersus RN42</name>
    <dbReference type="NCBI Taxonomy" id="1160509"/>
    <lineage>
        <taxon>Eukaryota</taxon>
        <taxon>Fungi</taxon>
        <taxon>Dikarya</taxon>
        <taxon>Ascomycota</taxon>
        <taxon>Pezizomycotina</taxon>
        <taxon>Pezizomycetes</taxon>
        <taxon>Pezizales</taxon>
        <taxon>Ascobolaceae</taxon>
        <taxon>Ascobolus</taxon>
    </lineage>
</organism>
<evidence type="ECO:0000313" key="3">
    <source>
        <dbReference type="Proteomes" id="UP000275078"/>
    </source>
</evidence>